<dbReference type="AlphaFoldDB" id="A0A1M6FPA4"/>
<keyword evidence="2" id="KW-1185">Reference proteome</keyword>
<sequence length="65" mass="7573">MRFSDLERVCRHYFGEPRQAGGSHQVYKMPWPGDPRVNIQNDRGKAKPYQVKQVLAAITRLEEES</sequence>
<evidence type="ECO:0008006" key="3">
    <source>
        <dbReference type="Google" id="ProtNLM"/>
    </source>
</evidence>
<organism evidence="1 2">
    <name type="scientific">Nocardiopsis flavescens</name>
    <dbReference type="NCBI Taxonomy" id="758803"/>
    <lineage>
        <taxon>Bacteria</taxon>
        <taxon>Bacillati</taxon>
        <taxon>Actinomycetota</taxon>
        <taxon>Actinomycetes</taxon>
        <taxon>Streptosporangiales</taxon>
        <taxon>Nocardiopsidaceae</taxon>
        <taxon>Nocardiopsis</taxon>
    </lineage>
</organism>
<dbReference type="EMBL" id="FQZK01000003">
    <property type="protein sequence ID" value="SHI99512.1"/>
    <property type="molecule type" value="Genomic_DNA"/>
</dbReference>
<accession>A0A1M6FPA4</accession>
<proteinExistence type="predicted"/>
<gene>
    <name evidence="1" type="ORF">SAMN05421803_103102</name>
</gene>
<evidence type="ECO:0000313" key="1">
    <source>
        <dbReference type="EMBL" id="SHI99512.1"/>
    </source>
</evidence>
<name>A0A1M6FPA4_9ACTN</name>
<evidence type="ECO:0000313" key="2">
    <source>
        <dbReference type="Proteomes" id="UP000184452"/>
    </source>
</evidence>
<dbReference type="Proteomes" id="UP000184452">
    <property type="component" value="Unassembled WGS sequence"/>
</dbReference>
<dbReference type="STRING" id="758803.SAMN05421803_103102"/>
<reference evidence="1 2" key="1">
    <citation type="submission" date="2016-11" db="EMBL/GenBank/DDBJ databases">
        <authorList>
            <person name="Jaros S."/>
            <person name="Januszkiewicz K."/>
            <person name="Wedrychowicz H."/>
        </authorList>
    </citation>
    <scope>NUCLEOTIDE SEQUENCE [LARGE SCALE GENOMIC DNA]</scope>
    <source>
        <strain evidence="1 2">CGMCC 4.5723</strain>
    </source>
</reference>
<protein>
    <recommendedName>
        <fullName evidence="3">Toxin HicA</fullName>
    </recommendedName>
</protein>